<dbReference type="Proteomes" id="UP000507954">
    <property type="component" value="Unassembled WGS sequence"/>
</dbReference>
<organism evidence="1">
    <name type="scientific">Sinorhizobium medicae</name>
    <dbReference type="NCBI Taxonomy" id="110321"/>
    <lineage>
        <taxon>Bacteria</taxon>
        <taxon>Pseudomonadati</taxon>
        <taxon>Pseudomonadota</taxon>
        <taxon>Alphaproteobacteria</taxon>
        <taxon>Hyphomicrobiales</taxon>
        <taxon>Rhizobiaceae</taxon>
        <taxon>Sinorhizobium/Ensifer group</taxon>
        <taxon>Sinorhizobium</taxon>
    </lineage>
</organism>
<name>A0A508XCF0_9HYPH</name>
<dbReference type="EMBL" id="CABFNB010000167">
    <property type="protein sequence ID" value="VTZ66083.1"/>
    <property type="molecule type" value="Genomic_DNA"/>
</dbReference>
<accession>A0A508XCF0</accession>
<evidence type="ECO:0000313" key="1">
    <source>
        <dbReference type="EMBL" id="VTZ66083.1"/>
    </source>
</evidence>
<protein>
    <submittedName>
        <fullName evidence="1">Uncharacterized protein</fullName>
    </submittedName>
</protein>
<proteinExistence type="predicted"/>
<dbReference type="AlphaFoldDB" id="A0A508XCF0"/>
<reference evidence="1" key="1">
    <citation type="submission" date="2019-06" db="EMBL/GenBank/DDBJ databases">
        <authorList>
            <person name="Le Quere A."/>
            <person name="Colella S."/>
        </authorList>
    </citation>
    <scope>NUCLEOTIDE SEQUENCE</scope>
    <source>
        <strain evidence="1">EmedicaeMD41</strain>
    </source>
</reference>
<gene>
    <name evidence="1" type="ORF">EMEDMD4_950032</name>
</gene>
<sequence length="27" mass="3183">MQNNRINRKPREESCIERKLGQLVAAK</sequence>